<dbReference type="EMBL" id="WHZV01000010">
    <property type="protein sequence ID" value="NEG56025.1"/>
    <property type="molecule type" value="Genomic_DNA"/>
</dbReference>
<proteinExistence type="predicted"/>
<dbReference type="AlphaFoldDB" id="A0A6L9SVE0"/>
<evidence type="ECO:0000313" key="2">
    <source>
        <dbReference type="EMBL" id="NEG56025.1"/>
    </source>
</evidence>
<protein>
    <recommendedName>
        <fullName evidence="1">Transglutaminase-like domain-containing protein</fullName>
    </recommendedName>
</protein>
<organism evidence="2 3">
    <name type="scientific">Bifidobacterium platyrrhinorum</name>
    <dbReference type="NCBI Taxonomy" id="2661628"/>
    <lineage>
        <taxon>Bacteria</taxon>
        <taxon>Bacillati</taxon>
        <taxon>Actinomycetota</taxon>
        <taxon>Actinomycetes</taxon>
        <taxon>Bifidobacteriales</taxon>
        <taxon>Bifidobacteriaceae</taxon>
        <taxon>Bifidobacterium</taxon>
    </lineage>
</organism>
<gene>
    <name evidence="2" type="ORF">GFD21_09725</name>
</gene>
<dbReference type="Proteomes" id="UP000483293">
    <property type="component" value="Unassembled WGS sequence"/>
</dbReference>
<dbReference type="InterPro" id="IPR052557">
    <property type="entry name" value="CAP/Cytokinesis_protein"/>
</dbReference>
<dbReference type="InterPro" id="IPR038765">
    <property type="entry name" value="Papain-like_cys_pep_sf"/>
</dbReference>
<evidence type="ECO:0000259" key="1">
    <source>
        <dbReference type="SMART" id="SM00460"/>
    </source>
</evidence>
<dbReference type="PANTHER" id="PTHR46333:SF2">
    <property type="entry name" value="CYTOKINESIS PROTEIN 3"/>
    <property type="match status" value="1"/>
</dbReference>
<dbReference type="RefSeq" id="WP_163197785.1">
    <property type="nucleotide sequence ID" value="NZ_WHZV01000010.1"/>
</dbReference>
<sequence length="743" mass="80272">MLVAVLAVIAIAVGGLVVAYRSSPHTNSDGTVSGTALPAADQVYAGFDKSKYDLREPIAVDNYYEFSIRLEKPASVKSDPYEGFALKGAEMSVDDSAKVYQDAALTIPVPSMSSANPSVTGSGNGTVDLGGSQDIPKYMRHGDSIGAEHGFLPSDGYYYVQYMGGNGKRLAKPAVRFFTVVDAESGTGDSQLAAVGNVSATVNGQGGVDISWDKVEGAKSYDVYTYIVRPQVGEPGDDRYSREQGLVKRIGSSTKTELLSKDYDKVRKYRVSDTAGASTWSQNEAYRSLMVENQDSIDGCLNSTSESCADIMQAAGGSWDPDSAGRLYFVVTAVDADGHEGRWHATDATGIVPSIPLKVADIAQFNQRYYNLKGVFGEDNTAEEDMQAYVYTFVTMANGATVPIPSKFGEPRRTGGNGGDSWTFTYSAPGTKIENTGRLYYEGDLNAALPTITKAAIEALPKAGGLLDRMNAVHGDVDWTGYDKKKIDSDNAKSQYFTYASNDYGTYLANNILNGHEVIDITKYASDDYQTGTSDVLDEVIYQNPYIKTDSKGVAYTVRKSGDRTVLWVRYPDDYRDRQKQLADFVSQASGSFQGSDRDKAVAIDRFLSSRMTYDYDAFAAVDYGSANAFGSTKAVASYPDAWSALGAVNGKGVCMSYAYAYQALAKAAGLDTRVVTGSVSGTKAGHAWNYVKIDGAWLLIDPTWDDAGDTADDRYQLKDKSQVTDHFADKDGWTLASQVGQY</sequence>
<accession>A0A6L9SVE0</accession>
<reference evidence="2 3" key="1">
    <citation type="submission" date="2019-10" db="EMBL/GenBank/DDBJ databases">
        <title>Bifidobacterium from non-human primates.</title>
        <authorList>
            <person name="Modesto M."/>
        </authorList>
    </citation>
    <scope>NUCLEOTIDE SEQUENCE [LARGE SCALE GENOMIC DNA]</scope>
    <source>
        <strain evidence="2 3">SMA15</strain>
    </source>
</reference>
<dbReference type="SUPFAM" id="SSF54001">
    <property type="entry name" value="Cysteine proteinases"/>
    <property type="match status" value="1"/>
</dbReference>
<feature type="domain" description="Transglutaminase-like" evidence="1">
    <location>
        <begin position="647"/>
        <end position="705"/>
    </location>
</feature>
<dbReference type="PANTHER" id="PTHR46333">
    <property type="entry name" value="CYTOKINESIS PROTEIN 3"/>
    <property type="match status" value="1"/>
</dbReference>
<name>A0A6L9SVE0_9BIFI</name>
<evidence type="ECO:0000313" key="3">
    <source>
        <dbReference type="Proteomes" id="UP000483293"/>
    </source>
</evidence>
<comment type="caution">
    <text evidence="2">The sequence shown here is derived from an EMBL/GenBank/DDBJ whole genome shotgun (WGS) entry which is preliminary data.</text>
</comment>
<dbReference type="SMART" id="SM00460">
    <property type="entry name" value="TGc"/>
    <property type="match status" value="1"/>
</dbReference>
<dbReference type="Pfam" id="PF01841">
    <property type="entry name" value="Transglut_core"/>
    <property type="match status" value="1"/>
</dbReference>
<keyword evidence="3" id="KW-1185">Reference proteome</keyword>
<dbReference type="Gene3D" id="3.10.620.30">
    <property type="match status" value="1"/>
</dbReference>
<dbReference type="InterPro" id="IPR002931">
    <property type="entry name" value="Transglutaminase-like"/>
</dbReference>
<dbReference type="GO" id="GO:0005737">
    <property type="term" value="C:cytoplasm"/>
    <property type="evidence" value="ECO:0007669"/>
    <property type="project" value="TreeGrafter"/>
</dbReference>